<organism evidence="2 3">
    <name type="scientific">Liparis tanakae</name>
    <name type="common">Tanaka's snailfish</name>
    <dbReference type="NCBI Taxonomy" id="230148"/>
    <lineage>
        <taxon>Eukaryota</taxon>
        <taxon>Metazoa</taxon>
        <taxon>Chordata</taxon>
        <taxon>Craniata</taxon>
        <taxon>Vertebrata</taxon>
        <taxon>Euteleostomi</taxon>
        <taxon>Actinopterygii</taxon>
        <taxon>Neopterygii</taxon>
        <taxon>Teleostei</taxon>
        <taxon>Neoteleostei</taxon>
        <taxon>Acanthomorphata</taxon>
        <taxon>Eupercaria</taxon>
        <taxon>Perciformes</taxon>
        <taxon>Cottioidei</taxon>
        <taxon>Cottales</taxon>
        <taxon>Liparidae</taxon>
        <taxon>Liparis</taxon>
    </lineage>
</organism>
<dbReference type="Proteomes" id="UP000314294">
    <property type="component" value="Unassembled WGS sequence"/>
</dbReference>
<accession>A0A4Z2GF13</accession>
<dbReference type="AlphaFoldDB" id="A0A4Z2GF13"/>
<protein>
    <submittedName>
        <fullName evidence="2">Uncharacterized protein</fullName>
    </submittedName>
</protein>
<evidence type="ECO:0000313" key="2">
    <source>
        <dbReference type="EMBL" id="TNN52138.1"/>
    </source>
</evidence>
<dbReference type="OrthoDB" id="411646at2759"/>
<evidence type="ECO:0000313" key="3">
    <source>
        <dbReference type="Proteomes" id="UP000314294"/>
    </source>
</evidence>
<proteinExistence type="predicted"/>
<comment type="caution">
    <text evidence="2">The sequence shown here is derived from an EMBL/GenBank/DDBJ whole genome shotgun (WGS) entry which is preliminary data.</text>
</comment>
<keyword evidence="3" id="KW-1185">Reference proteome</keyword>
<gene>
    <name evidence="2" type="ORF">EYF80_037677</name>
</gene>
<feature type="compositionally biased region" description="Polar residues" evidence="1">
    <location>
        <begin position="1"/>
        <end position="20"/>
    </location>
</feature>
<feature type="compositionally biased region" description="Basic and acidic residues" evidence="1">
    <location>
        <begin position="43"/>
        <end position="64"/>
    </location>
</feature>
<dbReference type="EMBL" id="SRLO01000558">
    <property type="protein sequence ID" value="TNN52138.1"/>
    <property type="molecule type" value="Genomic_DNA"/>
</dbReference>
<feature type="compositionally biased region" description="Basic and acidic residues" evidence="1">
    <location>
        <begin position="22"/>
        <end position="31"/>
    </location>
</feature>
<reference evidence="2 3" key="1">
    <citation type="submission" date="2019-03" db="EMBL/GenBank/DDBJ databases">
        <title>First draft genome of Liparis tanakae, snailfish: a comprehensive survey of snailfish specific genes.</title>
        <authorList>
            <person name="Kim W."/>
            <person name="Song I."/>
            <person name="Jeong J.-H."/>
            <person name="Kim D."/>
            <person name="Kim S."/>
            <person name="Ryu S."/>
            <person name="Song J.Y."/>
            <person name="Lee S.K."/>
        </authorList>
    </citation>
    <scope>NUCLEOTIDE SEQUENCE [LARGE SCALE GENOMIC DNA]</scope>
    <source>
        <tissue evidence="2">Muscle</tissue>
    </source>
</reference>
<feature type="region of interest" description="Disordered" evidence="1">
    <location>
        <begin position="1"/>
        <end position="146"/>
    </location>
</feature>
<evidence type="ECO:0000256" key="1">
    <source>
        <dbReference type="SAM" id="MobiDB-lite"/>
    </source>
</evidence>
<sequence>MKNGSSASPSRCSTNLNQFLPDSRRLRRGETLEVSCPSASASRPRERPLGRCHTLDSGEGDARARAARATRSGSPPSRAPAPGLDDDPFEPRPSPGAPNGESPESEDAGSSPASPARLNATIQTEGGDRREGEQTQEARRREAADS</sequence>
<name>A0A4Z2GF13_9TELE</name>
<feature type="compositionally biased region" description="Basic and acidic residues" evidence="1">
    <location>
        <begin position="126"/>
        <end position="146"/>
    </location>
</feature>
<feature type="compositionally biased region" description="Low complexity" evidence="1">
    <location>
        <begin position="67"/>
        <end position="83"/>
    </location>
</feature>